<organism evidence="9">
    <name type="scientific">Naegleria gruberi</name>
    <name type="common">Amoeba</name>
    <dbReference type="NCBI Taxonomy" id="5762"/>
    <lineage>
        <taxon>Eukaryota</taxon>
        <taxon>Discoba</taxon>
        <taxon>Heterolobosea</taxon>
        <taxon>Tetramitia</taxon>
        <taxon>Eutetramitia</taxon>
        <taxon>Vahlkampfiidae</taxon>
        <taxon>Naegleria</taxon>
    </lineage>
</organism>
<dbReference type="PROSITE" id="PS50011">
    <property type="entry name" value="PROTEIN_KINASE_DOM"/>
    <property type="match status" value="1"/>
</dbReference>
<dbReference type="GO" id="GO:0004674">
    <property type="term" value="F:protein serine/threonine kinase activity"/>
    <property type="evidence" value="ECO:0007669"/>
    <property type="project" value="TreeGrafter"/>
</dbReference>
<dbReference type="Pfam" id="PF00069">
    <property type="entry name" value="Pkinase"/>
    <property type="match status" value="1"/>
</dbReference>
<sequence length="1504" mass="167410">MPTRSFTTTFVIFFLCVVLVGEVHSLDTFLHPIYQNSGTRLGNLPNISLITLPVQLMAPSILHKSFIYFVSDSSSKLNKFHTLTGEIFSVGDFGIGCDLQSNLVVHQIGEGNEVIGMSISDKIIMLSPERGNTTVYYTGNIVNMDFVIYEDSFIIANGSSIVKIFNMTLNRTTSQFTTLNQDEIHEIELMDNELYLGTQRSSVKILSVLDLSEKRNIRTVDMLYRLRVSKNSITSEKTLHFIIYIYPNYAYIQCNASSPACNEYNFVEYPSIDAPNAPQFVNIERPCLVSLDDSKQLFYCGYNNVTKVENGISQGFLTLGGAAIEGANVNNFTFTAIYSMSMMRRTVDGPKEMVISDLQSLRTYSFEKQVVNTLSYQSTCSDTNNRAFSVGQFFKNRNDNSLLIISQDALSKLNFLESENMLCDYVAYYEHVEKSNNVPSNISTLNHPTGIFKQNGEIYFADSQNHRIRKITQDGFVVNVAGTGISGYSLIGDPLLSYLSNPNGIVVLKNGDIYISDTDNHCIRQIKNGTLSNFVGICGSSLSPLKGPYGLSFNSTHLFIADTLHNRIVATTFLNPKLLNIVGVGTPGDTVQSNDLTEIELNSPKGIHVNYPDLMIADTNNHKIKRFNLITNQLTTVFGANSGKSVLLNLKSLSYPHAVVVDGSAIVIADSYNSRIISYSPTTGRTMVIGTGESGYNGDSSTSYNIKFFNPKGLFIDSDSIYISDSSNNRVRLLSLDLRSLAFSALTVAGGIGDYGKSLDAVAKVGGAFSNSKGEIIFADFYNHLIRKISIEGIVSTIVGKGFGFNGNKVRNEDALLNLPSNMAVSSLNENDFYFCDTGNRLIRKVSNGYVTTIAGGGNIIADGIKATDAQLTYPLSIQVTKSEDIFFADYFSITSYTVKKISHKDGTIRTVAMDVSHAFTVDEDTGILYSAKINYIQQFVPSCPLGYALDSNFSLCTPVCFGLTSYNSSVCSGNGDCLYPNKCSCSTNYIGDECKYPLCYGKDSLNPEVCNGRGQCLSPDNCKCMEGYVGMVCEKPICFGKPTNTSCGGSYNGKCVEKDQCLCTPKKYSGRECQYPLCFGKPSNDDSVCGGRGTCLEPDYCECKNNYHGDQCQKLDNSDVILGATLGSLSFLIIFITAIIIVLGCIVSKYRRQKRIIDTDIQLDQRLLLPEDVSFTTHSTSSSLTDEKEESFFIPLQDLNLDKNIKRLGTGGIGAVFKSTWKNIQVAVKVFDLNNMNISEEDFLREATILSKLRHPNIISFYGISSGVTKRYIIMECMEGSLESFLSDLQNESLKCPIREKLNLLLQICYGISYLHNLQPNYIVHRDLKPANVLLHNNHSICKLCDFGLGRVLSTHTYSSLTNHIGTCYYMSPEVSMPIKEIERSDAKAIDIYSFSIILYQVLFETTDPYTSSNQNYLRKIRMEKPNQYPSQLLLHRSICEDNLRPKIPFDDLESCREWCIEFDEEKNAEIYWTITQLITKCWNHYPSKRPNIEQVIQELERL</sequence>
<keyword evidence="2" id="KW-0245">EGF-like domain</keyword>
<dbReference type="InterPro" id="IPR001258">
    <property type="entry name" value="NHL_repeat"/>
</dbReference>
<evidence type="ECO:0000256" key="2">
    <source>
        <dbReference type="PROSITE-ProRule" id="PRU00076"/>
    </source>
</evidence>
<dbReference type="Gene3D" id="1.10.510.10">
    <property type="entry name" value="Transferase(Phosphotransferase) domain 1"/>
    <property type="match status" value="1"/>
</dbReference>
<dbReference type="GeneID" id="8863163"/>
<dbReference type="PROSITE" id="PS00022">
    <property type="entry name" value="EGF_1"/>
    <property type="match status" value="2"/>
</dbReference>
<feature type="transmembrane region" description="Helical" evidence="4">
    <location>
        <begin position="1121"/>
        <end position="1148"/>
    </location>
</feature>
<dbReference type="STRING" id="5762.D2W082"/>
<evidence type="ECO:0000313" key="9">
    <source>
        <dbReference type="Proteomes" id="UP000006671"/>
    </source>
</evidence>
<dbReference type="InterPro" id="IPR000719">
    <property type="entry name" value="Prot_kinase_dom"/>
</dbReference>
<dbReference type="PROSITE" id="PS00108">
    <property type="entry name" value="PROTEIN_KINASE_ST"/>
    <property type="match status" value="1"/>
</dbReference>
<feature type="signal peptide" evidence="5">
    <location>
        <begin position="1"/>
        <end position="25"/>
    </location>
</feature>
<evidence type="ECO:0000259" key="7">
    <source>
        <dbReference type="PROSITE" id="PS50026"/>
    </source>
</evidence>
<dbReference type="PROSITE" id="PS51125">
    <property type="entry name" value="NHL"/>
    <property type="match status" value="1"/>
</dbReference>
<keyword evidence="2" id="KW-1015">Disulfide bond</keyword>
<dbReference type="EMBL" id="GG738917">
    <property type="protein sequence ID" value="EFC37570.1"/>
    <property type="molecule type" value="Genomic_DNA"/>
</dbReference>
<dbReference type="Gene3D" id="2.10.25.10">
    <property type="entry name" value="Laminin"/>
    <property type="match status" value="2"/>
</dbReference>
<dbReference type="SMART" id="SM00220">
    <property type="entry name" value="S_TKc"/>
    <property type="match status" value="1"/>
</dbReference>
<dbReference type="SUPFAM" id="SSF56112">
    <property type="entry name" value="Protein kinase-like (PK-like)"/>
    <property type="match status" value="1"/>
</dbReference>
<dbReference type="Pfam" id="PF01436">
    <property type="entry name" value="NHL"/>
    <property type="match status" value="1"/>
</dbReference>
<dbReference type="SUPFAM" id="SSF101898">
    <property type="entry name" value="NHL repeat"/>
    <property type="match status" value="1"/>
</dbReference>
<dbReference type="VEuPathDB" id="AmoebaDB:NAEGRDRAFT_74765"/>
<dbReference type="InterPro" id="IPR011042">
    <property type="entry name" value="6-blade_b-propeller_TolB-like"/>
</dbReference>
<keyword evidence="4" id="KW-1133">Transmembrane helix</keyword>
<dbReference type="KEGG" id="ngr:NAEGRDRAFT_74765"/>
<feature type="domain" description="Protein kinase" evidence="6">
    <location>
        <begin position="1203"/>
        <end position="1504"/>
    </location>
</feature>
<feature type="chain" id="PRO_5003038084" evidence="5">
    <location>
        <begin position="26"/>
        <end position="1504"/>
    </location>
</feature>
<evidence type="ECO:0000256" key="4">
    <source>
        <dbReference type="SAM" id="Phobius"/>
    </source>
</evidence>
<dbReference type="eggNOG" id="KOG1225">
    <property type="taxonomic scope" value="Eukaryota"/>
</dbReference>
<dbReference type="GO" id="GO:0005524">
    <property type="term" value="F:ATP binding"/>
    <property type="evidence" value="ECO:0007669"/>
    <property type="project" value="InterPro"/>
</dbReference>
<reference evidence="8 9" key="1">
    <citation type="journal article" date="2010" name="Cell">
        <title>The genome of Naegleria gruberi illuminates early eukaryotic versatility.</title>
        <authorList>
            <person name="Fritz-Laylin L.K."/>
            <person name="Prochnik S.E."/>
            <person name="Ginger M.L."/>
            <person name="Dacks J.B."/>
            <person name="Carpenter M.L."/>
            <person name="Field M.C."/>
            <person name="Kuo A."/>
            <person name="Paredez A."/>
            <person name="Chapman J."/>
            <person name="Pham J."/>
            <person name="Shu S."/>
            <person name="Neupane R."/>
            <person name="Cipriano M."/>
            <person name="Mancuso J."/>
            <person name="Tu H."/>
            <person name="Salamov A."/>
            <person name="Lindquist E."/>
            <person name="Shapiro H."/>
            <person name="Lucas S."/>
            <person name="Grigoriev I.V."/>
            <person name="Cande W.Z."/>
            <person name="Fulton C."/>
            <person name="Rokhsar D.S."/>
            <person name="Dawson S.C."/>
        </authorList>
    </citation>
    <scope>NUCLEOTIDE SEQUENCE [LARGE SCALE GENOMIC DNA]</scope>
    <source>
        <strain evidence="8 9">NEG-M</strain>
    </source>
</reference>
<feature type="domain" description="EGF-like" evidence="7">
    <location>
        <begin position="1080"/>
        <end position="1114"/>
    </location>
</feature>
<dbReference type="InterPro" id="IPR008271">
    <property type="entry name" value="Ser/Thr_kinase_AS"/>
</dbReference>
<dbReference type="eggNOG" id="KOG0192">
    <property type="taxonomic scope" value="Eukaryota"/>
</dbReference>
<dbReference type="PANTHER" id="PTHR44329">
    <property type="entry name" value="SERINE/THREONINE-PROTEIN KINASE TNNI3K-RELATED"/>
    <property type="match status" value="1"/>
</dbReference>
<feature type="repeat" description="NHL" evidence="3">
    <location>
        <begin position="499"/>
        <end position="529"/>
    </location>
</feature>
<gene>
    <name evidence="8" type="ORF">NAEGRDRAFT_74765</name>
</gene>
<proteinExistence type="predicted"/>
<dbReference type="Proteomes" id="UP000006671">
    <property type="component" value="Unassembled WGS sequence"/>
</dbReference>
<dbReference type="InParanoid" id="D2W082"/>
<comment type="caution">
    <text evidence="2">Lacks conserved residue(s) required for the propagation of feature annotation.</text>
</comment>
<evidence type="ECO:0000313" key="8">
    <source>
        <dbReference type="EMBL" id="EFC37570.1"/>
    </source>
</evidence>
<evidence type="ECO:0000256" key="1">
    <source>
        <dbReference type="ARBA" id="ARBA00022737"/>
    </source>
</evidence>
<evidence type="ECO:0000259" key="6">
    <source>
        <dbReference type="PROSITE" id="PS50011"/>
    </source>
</evidence>
<evidence type="ECO:0000256" key="3">
    <source>
        <dbReference type="PROSITE-ProRule" id="PRU00504"/>
    </source>
</evidence>
<keyword evidence="9" id="KW-1185">Reference proteome</keyword>
<dbReference type="Gene3D" id="2.120.10.30">
    <property type="entry name" value="TolB, C-terminal domain"/>
    <property type="match status" value="5"/>
</dbReference>
<dbReference type="eggNOG" id="KOG2177">
    <property type="taxonomic scope" value="Eukaryota"/>
</dbReference>
<keyword evidence="4" id="KW-0812">Transmembrane</keyword>
<dbReference type="InterPro" id="IPR011009">
    <property type="entry name" value="Kinase-like_dom_sf"/>
</dbReference>
<dbReference type="InterPro" id="IPR051681">
    <property type="entry name" value="Ser/Thr_Kinases-Pseudokinases"/>
</dbReference>
<evidence type="ECO:0000256" key="5">
    <source>
        <dbReference type="SAM" id="SignalP"/>
    </source>
</evidence>
<keyword evidence="4" id="KW-0472">Membrane</keyword>
<protein>
    <submittedName>
        <fullName evidence="8">Predicted protein</fullName>
    </submittedName>
</protein>
<dbReference type="PROSITE" id="PS01186">
    <property type="entry name" value="EGF_2"/>
    <property type="match status" value="1"/>
</dbReference>
<dbReference type="InterPro" id="IPR000742">
    <property type="entry name" value="EGF"/>
</dbReference>
<accession>D2W082</accession>
<dbReference type="RefSeq" id="XP_002670314.1">
    <property type="nucleotide sequence ID" value="XM_002670268.1"/>
</dbReference>
<dbReference type="OrthoDB" id="10266706at2759"/>
<keyword evidence="1" id="KW-0677">Repeat</keyword>
<dbReference type="SMART" id="SM00181">
    <property type="entry name" value="EGF"/>
    <property type="match status" value="3"/>
</dbReference>
<dbReference type="SUPFAM" id="SSF63825">
    <property type="entry name" value="YWTD domain"/>
    <property type="match status" value="1"/>
</dbReference>
<feature type="disulfide bond" evidence="2">
    <location>
        <begin position="1104"/>
        <end position="1113"/>
    </location>
</feature>
<dbReference type="PROSITE" id="PS50026">
    <property type="entry name" value="EGF_3"/>
    <property type="match status" value="1"/>
</dbReference>
<keyword evidence="5" id="KW-0732">Signal</keyword>
<dbReference type="Gene3D" id="3.30.200.20">
    <property type="entry name" value="Phosphorylase Kinase, domain 1"/>
    <property type="match status" value="1"/>
</dbReference>
<name>D2W082_NAEGR</name>